<protein>
    <recommendedName>
        <fullName evidence="8 9">N5-carboxyaminoimidazole ribonucleotide synthase</fullName>
        <shortName evidence="8 9">N5-CAIR synthase</shortName>
        <ecNumber evidence="8 9">6.3.4.18</ecNumber>
    </recommendedName>
    <alternativeName>
        <fullName evidence="8 9">5-(carboxyamino)imidazole ribonucleotide synthetase</fullName>
    </alternativeName>
</protein>
<keyword evidence="5 8" id="KW-0658">Purine biosynthesis</keyword>
<feature type="binding site" evidence="8">
    <location>
        <begin position="183"/>
        <end position="186"/>
    </location>
    <ligand>
        <name>ATP</name>
        <dbReference type="ChEBI" id="CHEBI:30616"/>
    </ligand>
</feature>
<comment type="similarity">
    <text evidence="8 9">Belongs to the PurK/PurT family.</text>
</comment>
<dbReference type="HAMAP" id="MF_01928">
    <property type="entry name" value="PurK"/>
    <property type="match status" value="1"/>
</dbReference>
<evidence type="ECO:0000256" key="1">
    <source>
        <dbReference type="ARBA" id="ARBA00001936"/>
    </source>
</evidence>
<dbReference type="InterPro" id="IPR005875">
    <property type="entry name" value="PurK"/>
</dbReference>
<dbReference type="Proteomes" id="UP000277864">
    <property type="component" value="Unassembled WGS sequence"/>
</dbReference>
<dbReference type="FunFam" id="3.40.50.20:FF:000016">
    <property type="entry name" value="N5-carboxyaminoimidazole ribonucleotide synthase"/>
    <property type="match status" value="1"/>
</dbReference>
<feature type="domain" description="ATP-grasp" evidence="10">
    <location>
        <begin position="112"/>
        <end position="298"/>
    </location>
</feature>
<dbReference type="GO" id="GO:0005524">
    <property type="term" value="F:ATP binding"/>
    <property type="evidence" value="ECO:0007669"/>
    <property type="project" value="UniProtKB-UniRule"/>
</dbReference>
<proteinExistence type="inferred from homology"/>
<dbReference type="GO" id="GO:0005829">
    <property type="term" value="C:cytosol"/>
    <property type="evidence" value="ECO:0007669"/>
    <property type="project" value="TreeGrafter"/>
</dbReference>
<dbReference type="PANTHER" id="PTHR11609:SF5">
    <property type="entry name" value="PHOSPHORIBOSYLAMINOIMIDAZOLE CARBOXYLASE"/>
    <property type="match status" value="1"/>
</dbReference>
<dbReference type="OrthoDB" id="9804625at2"/>
<dbReference type="InterPro" id="IPR003135">
    <property type="entry name" value="ATP-grasp_carboxylate-amine"/>
</dbReference>
<feature type="binding site" evidence="8">
    <location>
        <position position="191"/>
    </location>
    <ligand>
        <name>ATP</name>
        <dbReference type="ChEBI" id="CHEBI:30616"/>
    </ligand>
</feature>
<evidence type="ECO:0000313" key="12">
    <source>
        <dbReference type="Proteomes" id="UP000277864"/>
    </source>
</evidence>
<feature type="binding site" evidence="8">
    <location>
        <position position="148"/>
    </location>
    <ligand>
        <name>ATP</name>
        <dbReference type="ChEBI" id="CHEBI:30616"/>
    </ligand>
</feature>
<sequence>MNQVLPTKGATIGIIGGGQLGRMMAFSAKKMGYNVGILDPSPNCPASQVADWHICQAYDQQAAVDDMLARCEVLTYEFENVDADSLKKAEQLGKLPQGTNLLEITQDRELEKQFLTSHGFPVASYQIVQTETELKAALEEIGVPSVLKTTRGGYDGHGQVVLTNKADLSKGVTLLQQGTCVLEAFIPFEKEVSIMVSRNRNGEVVTLPISENIHQHNILHESIVPARISHDLSEKIEKLGVALATSLELEGILGIELFALDEERCVINELAPRPHNSGHYSIEACDFSQFDLHVLSICNRPLPMVHLLSEVVMVNLLGQHVSNMLENLESYPQWHIHLYGKEAEKFNRKMGHVTVLTNNKQHTLEQIESSGIWNLE</sequence>
<keyword evidence="12" id="KW-1185">Reference proteome</keyword>
<feature type="binding site" evidence="8">
    <location>
        <position position="108"/>
    </location>
    <ligand>
        <name>ATP</name>
        <dbReference type="ChEBI" id="CHEBI:30616"/>
    </ligand>
</feature>
<dbReference type="EMBL" id="PXZH01000001">
    <property type="protein sequence ID" value="RST90431.1"/>
    <property type="molecule type" value="Genomic_DNA"/>
</dbReference>
<keyword evidence="3 8" id="KW-0436">Ligase</keyword>
<dbReference type="NCBIfam" id="NF004679">
    <property type="entry name" value="PRK06019.1-5"/>
    <property type="match status" value="1"/>
</dbReference>
<gene>
    <name evidence="8 9" type="primary">purK</name>
    <name evidence="11" type="ORF">C7P63_00585</name>
</gene>
<dbReference type="GO" id="GO:0034028">
    <property type="term" value="F:5-(carboxyamino)imidazole ribonucleotide synthase activity"/>
    <property type="evidence" value="ECO:0007669"/>
    <property type="project" value="UniProtKB-UniRule"/>
</dbReference>
<evidence type="ECO:0000313" key="11">
    <source>
        <dbReference type="EMBL" id="RST90431.1"/>
    </source>
</evidence>
<dbReference type="InterPro" id="IPR054350">
    <property type="entry name" value="PurT/PurK_preATP-grasp"/>
</dbReference>
<comment type="catalytic activity">
    <reaction evidence="8 9">
        <text>5-amino-1-(5-phospho-beta-D-ribosyl)imidazole + hydrogencarbonate + ATP = 5-carboxyamino-1-(5-phospho-D-ribosyl)imidazole + ADP + phosphate + 2 H(+)</text>
        <dbReference type="Rhea" id="RHEA:19317"/>
        <dbReference type="ChEBI" id="CHEBI:15378"/>
        <dbReference type="ChEBI" id="CHEBI:17544"/>
        <dbReference type="ChEBI" id="CHEBI:30616"/>
        <dbReference type="ChEBI" id="CHEBI:43474"/>
        <dbReference type="ChEBI" id="CHEBI:58730"/>
        <dbReference type="ChEBI" id="CHEBI:137981"/>
        <dbReference type="ChEBI" id="CHEBI:456216"/>
        <dbReference type="EC" id="6.3.4.18"/>
    </reaction>
</comment>
<dbReference type="NCBIfam" id="NF004676">
    <property type="entry name" value="PRK06019.1-2"/>
    <property type="match status" value="1"/>
</dbReference>
<dbReference type="SUPFAM" id="SSF52440">
    <property type="entry name" value="PreATP-grasp domain"/>
    <property type="match status" value="1"/>
</dbReference>
<evidence type="ECO:0000256" key="9">
    <source>
        <dbReference type="RuleBase" id="RU361200"/>
    </source>
</evidence>
<comment type="caution">
    <text evidence="11">The sequence shown here is derived from an EMBL/GenBank/DDBJ whole genome shotgun (WGS) entry which is preliminary data.</text>
</comment>
<feature type="binding site" evidence="8">
    <location>
        <position position="214"/>
    </location>
    <ligand>
        <name>ATP</name>
        <dbReference type="ChEBI" id="CHEBI:30616"/>
    </ligand>
</feature>
<name>A0A429Z9R0_9ENTE</name>
<dbReference type="NCBIfam" id="TIGR01161">
    <property type="entry name" value="purK"/>
    <property type="match status" value="1"/>
</dbReference>
<feature type="binding site" evidence="8">
    <location>
        <begin position="268"/>
        <end position="269"/>
    </location>
    <ligand>
        <name>ATP</name>
        <dbReference type="ChEBI" id="CHEBI:30616"/>
    </ligand>
</feature>
<evidence type="ECO:0000256" key="3">
    <source>
        <dbReference type="ARBA" id="ARBA00022598"/>
    </source>
</evidence>
<dbReference type="EC" id="6.3.4.18" evidence="8 9"/>
<dbReference type="Gene3D" id="3.30.1490.20">
    <property type="entry name" value="ATP-grasp fold, A domain"/>
    <property type="match status" value="1"/>
</dbReference>
<dbReference type="SUPFAM" id="SSF51246">
    <property type="entry name" value="Rudiment single hybrid motif"/>
    <property type="match status" value="1"/>
</dbReference>
<dbReference type="Gene3D" id="3.40.50.20">
    <property type="match status" value="1"/>
</dbReference>
<dbReference type="SUPFAM" id="SSF56059">
    <property type="entry name" value="Glutathione synthetase ATP-binding domain-like"/>
    <property type="match status" value="1"/>
</dbReference>
<dbReference type="GO" id="GO:0046872">
    <property type="term" value="F:metal ion binding"/>
    <property type="evidence" value="ECO:0007669"/>
    <property type="project" value="InterPro"/>
</dbReference>
<comment type="pathway">
    <text evidence="8 9">Purine metabolism; IMP biosynthesis via de novo pathway; 5-amino-1-(5-phospho-D-ribosyl)imidazole-4-carboxylate from 5-amino-1-(5-phospho-D-ribosyl)imidazole (N5-CAIR route): step 1/2.</text>
</comment>
<dbReference type="Pfam" id="PF22660">
    <property type="entry name" value="RS_preATP-grasp-like"/>
    <property type="match status" value="1"/>
</dbReference>
<keyword evidence="7" id="KW-0464">Manganese</keyword>
<evidence type="ECO:0000256" key="5">
    <source>
        <dbReference type="ARBA" id="ARBA00022755"/>
    </source>
</evidence>
<evidence type="ECO:0000256" key="6">
    <source>
        <dbReference type="ARBA" id="ARBA00022840"/>
    </source>
</evidence>
<dbReference type="InterPro" id="IPR016185">
    <property type="entry name" value="PreATP-grasp_dom_sf"/>
</dbReference>
<dbReference type="PANTHER" id="PTHR11609">
    <property type="entry name" value="PURINE BIOSYNTHESIS PROTEIN 6/7, PUR6/7"/>
    <property type="match status" value="1"/>
</dbReference>
<organism evidence="11 12">
    <name type="scientific">Vagococcus humatus</name>
    <dbReference type="NCBI Taxonomy" id="1889241"/>
    <lineage>
        <taxon>Bacteria</taxon>
        <taxon>Bacillati</taxon>
        <taxon>Bacillota</taxon>
        <taxon>Bacilli</taxon>
        <taxon>Lactobacillales</taxon>
        <taxon>Enterococcaceae</taxon>
        <taxon>Vagococcus</taxon>
    </lineage>
</organism>
<dbReference type="PROSITE" id="PS50975">
    <property type="entry name" value="ATP_GRASP"/>
    <property type="match status" value="1"/>
</dbReference>
<dbReference type="InterPro" id="IPR040686">
    <property type="entry name" value="PurK_C"/>
</dbReference>
<evidence type="ECO:0000256" key="2">
    <source>
        <dbReference type="ARBA" id="ARBA00001946"/>
    </source>
</evidence>
<comment type="cofactor">
    <cofactor evidence="1">
        <name>Mn(2+)</name>
        <dbReference type="ChEBI" id="CHEBI:29035"/>
    </cofactor>
</comment>
<evidence type="ECO:0000256" key="8">
    <source>
        <dbReference type="HAMAP-Rule" id="MF_01928"/>
    </source>
</evidence>
<comment type="function">
    <text evidence="8">Catalyzes the ATP-dependent conversion of 5-aminoimidazole ribonucleotide (AIR) and HCO(3)(-) to N5-carboxyaminoimidazole ribonucleotide (N5-CAIR).</text>
</comment>
<dbReference type="NCBIfam" id="NF004675">
    <property type="entry name" value="PRK06019.1-1"/>
    <property type="match status" value="1"/>
</dbReference>
<comment type="function">
    <text evidence="9">Catalyzes the ATP-dependent conversion of 5-aminoimidazole ribonucleotide (AIR) and HCO(3)- to N5-carboxyaminoimidazole ribonucleotide (N5-CAIR).</text>
</comment>
<comment type="cofactor">
    <cofactor evidence="2">
        <name>Mg(2+)</name>
        <dbReference type="ChEBI" id="CHEBI:18420"/>
    </cofactor>
</comment>
<accession>A0A429Z9R0</accession>
<evidence type="ECO:0000256" key="7">
    <source>
        <dbReference type="ARBA" id="ARBA00023211"/>
    </source>
</evidence>
<dbReference type="UniPathway" id="UPA00074">
    <property type="reaction ID" value="UER00942"/>
</dbReference>
<dbReference type="Pfam" id="PF17769">
    <property type="entry name" value="PurK_C"/>
    <property type="match status" value="1"/>
</dbReference>
<dbReference type="InterPro" id="IPR011054">
    <property type="entry name" value="Rudment_hybrid_motif"/>
</dbReference>
<comment type="subunit">
    <text evidence="8 9">Homodimer.</text>
</comment>
<evidence type="ECO:0000259" key="10">
    <source>
        <dbReference type="PROSITE" id="PS50975"/>
    </source>
</evidence>
<reference evidence="11 12" key="1">
    <citation type="submission" date="2018-03" db="EMBL/GenBank/DDBJ databases">
        <authorList>
            <person name="Gulvik C.A."/>
        </authorList>
    </citation>
    <scope>NUCLEOTIDE SEQUENCE [LARGE SCALE GENOMIC DNA]</scope>
    <source>
        <strain evidence="11 12">JCM 31581</strain>
    </source>
</reference>
<dbReference type="GO" id="GO:0004638">
    <property type="term" value="F:phosphoribosylaminoimidazole carboxylase activity"/>
    <property type="evidence" value="ECO:0007669"/>
    <property type="project" value="InterPro"/>
</dbReference>
<dbReference type="AlphaFoldDB" id="A0A429Z9R0"/>
<dbReference type="InterPro" id="IPR013815">
    <property type="entry name" value="ATP_grasp_subdomain_1"/>
</dbReference>
<dbReference type="Pfam" id="PF02222">
    <property type="entry name" value="ATP-grasp"/>
    <property type="match status" value="1"/>
</dbReference>
<dbReference type="Gene3D" id="3.30.470.20">
    <property type="entry name" value="ATP-grasp fold, B domain"/>
    <property type="match status" value="1"/>
</dbReference>
<keyword evidence="4 8" id="KW-0547">Nucleotide-binding</keyword>
<dbReference type="FunFam" id="3.30.1490.20:FF:000015">
    <property type="entry name" value="N5-carboxyaminoimidazole ribonucleotide synthase"/>
    <property type="match status" value="1"/>
</dbReference>
<dbReference type="InterPro" id="IPR011761">
    <property type="entry name" value="ATP-grasp"/>
</dbReference>
<dbReference type="RefSeq" id="WP_125943042.1">
    <property type="nucleotide sequence ID" value="NZ_PXZH01000001.1"/>
</dbReference>
<dbReference type="GO" id="GO:0006189">
    <property type="term" value="P:'de novo' IMP biosynthetic process"/>
    <property type="evidence" value="ECO:0007669"/>
    <property type="project" value="UniProtKB-UniRule"/>
</dbReference>
<keyword evidence="6 8" id="KW-0067">ATP-binding</keyword>
<feature type="binding site" evidence="8">
    <location>
        <begin position="153"/>
        <end position="159"/>
    </location>
    <ligand>
        <name>ATP</name>
        <dbReference type="ChEBI" id="CHEBI:30616"/>
    </ligand>
</feature>
<evidence type="ECO:0000256" key="4">
    <source>
        <dbReference type="ARBA" id="ARBA00022741"/>
    </source>
</evidence>